<name>A0A1G8T7S0_9CLOT</name>
<reference evidence="8 9" key="1">
    <citation type="submission" date="2016-10" db="EMBL/GenBank/DDBJ databases">
        <authorList>
            <person name="de Groot N.N."/>
        </authorList>
    </citation>
    <scope>NUCLEOTIDE SEQUENCE [LARGE SCALE GENOMIC DNA]</scope>
    <source>
        <strain evidence="8 9">CGMCC 1.5058</strain>
    </source>
</reference>
<dbReference type="Pfam" id="PF00180">
    <property type="entry name" value="Iso_dh"/>
    <property type="match status" value="1"/>
</dbReference>
<evidence type="ECO:0000259" key="7">
    <source>
        <dbReference type="SMART" id="SM01329"/>
    </source>
</evidence>
<feature type="domain" description="Isopropylmalate dehydrogenase-like" evidence="7">
    <location>
        <begin position="4"/>
        <end position="349"/>
    </location>
</feature>
<sequence length="357" mass="39783">MSYKIGLLYGDGIGPEITKATEKMMKAAVKKYNISVEFPVYPMGWEGIEKYGAPVPDITKEGLKNCDAWVFAPHDSAAYPEEYRKLTNPSGTMRHYFDLYSNARPAKSYPGVKSRVGEADVVVFRENTEGIMPDRNMYKGWGEFMPDENTVILNGKFTRKATERIAHEAFKMAMTRRKKVAIIHKANVLQWSYGLFKSVCYEVGEKYYPEVEIEDYHIDAMAAHMVKRLGDFDVVLTTNLFGDILSDLAGELTGSLGLGPAINTNETQCMAQAAHGSAPDIAGRNIANPVGLMLSVVMMFEWMADKHQDESLRKAAILMQKAVLSVMKKGILTPDMGGRETTTSFTDAVVREMELLA</sequence>
<evidence type="ECO:0000256" key="5">
    <source>
        <dbReference type="ARBA" id="ARBA00023027"/>
    </source>
</evidence>
<keyword evidence="3" id="KW-0479">Metal-binding</keyword>
<organism evidence="8 9">
    <name type="scientific">Proteiniclasticum ruminis</name>
    <dbReference type="NCBI Taxonomy" id="398199"/>
    <lineage>
        <taxon>Bacteria</taxon>
        <taxon>Bacillati</taxon>
        <taxon>Bacillota</taxon>
        <taxon>Clostridia</taxon>
        <taxon>Eubacteriales</taxon>
        <taxon>Clostridiaceae</taxon>
        <taxon>Proteiniclasticum</taxon>
    </lineage>
</organism>
<dbReference type="EMBL" id="FNDZ01000016">
    <property type="protein sequence ID" value="SDJ37427.1"/>
    <property type="molecule type" value="Genomic_DNA"/>
</dbReference>
<keyword evidence="5" id="KW-0520">NAD</keyword>
<evidence type="ECO:0000256" key="6">
    <source>
        <dbReference type="ARBA" id="ARBA00023211"/>
    </source>
</evidence>
<dbReference type="Gene3D" id="3.40.718.10">
    <property type="entry name" value="Isopropylmalate Dehydrogenase"/>
    <property type="match status" value="1"/>
</dbReference>
<dbReference type="PANTHER" id="PTHR43275:SF1">
    <property type="entry name" value="D-MALATE DEHYDROGENASE [DECARBOXYLATING]"/>
    <property type="match status" value="1"/>
</dbReference>
<dbReference type="SUPFAM" id="SSF53659">
    <property type="entry name" value="Isocitrate/Isopropylmalate dehydrogenase-like"/>
    <property type="match status" value="1"/>
</dbReference>
<dbReference type="GO" id="GO:0051287">
    <property type="term" value="F:NAD binding"/>
    <property type="evidence" value="ECO:0007669"/>
    <property type="project" value="InterPro"/>
</dbReference>
<evidence type="ECO:0000256" key="2">
    <source>
        <dbReference type="ARBA" id="ARBA00001946"/>
    </source>
</evidence>
<accession>A0A1G8T7S0</accession>
<comment type="cofactor">
    <cofactor evidence="1">
        <name>Mn(2+)</name>
        <dbReference type="ChEBI" id="CHEBI:29035"/>
    </cofactor>
</comment>
<keyword evidence="6" id="KW-0464">Manganese</keyword>
<dbReference type="InterPro" id="IPR024084">
    <property type="entry name" value="IsoPropMal-DH-like_dom"/>
</dbReference>
<evidence type="ECO:0000256" key="1">
    <source>
        <dbReference type="ARBA" id="ARBA00001936"/>
    </source>
</evidence>
<protein>
    <submittedName>
        <fullName evidence="8">3-isopropylmalate dehydrogenase</fullName>
    </submittedName>
</protein>
<dbReference type="GO" id="GO:0000287">
    <property type="term" value="F:magnesium ion binding"/>
    <property type="evidence" value="ECO:0007669"/>
    <property type="project" value="InterPro"/>
</dbReference>
<dbReference type="GO" id="GO:0016616">
    <property type="term" value="F:oxidoreductase activity, acting on the CH-OH group of donors, NAD or NADP as acceptor"/>
    <property type="evidence" value="ECO:0007669"/>
    <property type="project" value="InterPro"/>
</dbReference>
<dbReference type="InterPro" id="IPR019818">
    <property type="entry name" value="IsoCit/isopropylmalate_DH_CS"/>
</dbReference>
<dbReference type="PROSITE" id="PS00470">
    <property type="entry name" value="IDH_IMDH"/>
    <property type="match status" value="1"/>
</dbReference>
<proteinExistence type="predicted"/>
<dbReference type="Proteomes" id="UP000183255">
    <property type="component" value="Unassembled WGS sequence"/>
</dbReference>
<comment type="cofactor">
    <cofactor evidence="2">
        <name>Mg(2+)</name>
        <dbReference type="ChEBI" id="CHEBI:18420"/>
    </cofactor>
</comment>
<evidence type="ECO:0000256" key="3">
    <source>
        <dbReference type="ARBA" id="ARBA00022723"/>
    </source>
</evidence>
<dbReference type="RefSeq" id="WP_031577992.1">
    <property type="nucleotide sequence ID" value="NZ_FNDZ01000016.1"/>
</dbReference>
<dbReference type="AlphaFoldDB" id="A0A1G8T7S0"/>
<evidence type="ECO:0000313" key="9">
    <source>
        <dbReference type="Proteomes" id="UP000183255"/>
    </source>
</evidence>
<dbReference type="SMART" id="SM01329">
    <property type="entry name" value="Iso_dh"/>
    <property type="match status" value="1"/>
</dbReference>
<gene>
    <name evidence="8" type="ORF">SAMN05421804_1166</name>
</gene>
<dbReference type="PANTHER" id="PTHR43275">
    <property type="entry name" value="D-MALATE DEHYDROGENASE [DECARBOXYLATING]"/>
    <property type="match status" value="1"/>
</dbReference>
<evidence type="ECO:0000256" key="4">
    <source>
        <dbReference type="ARBA" id="ARBA00023002"/>
    </source>
</evidence>
<keyword evidence="4" id="KW-0560">Oxidoreductase</keyword>
<evidence type="ECO:0000313" key="8">
    <source>
        <dbReference type="EMBL" id="SDJ37427.1"/>
    </source>
</evidence>
<dbReference type="InterPro" id="IPR050501">
    <property type="entry name" value="ICDH/IPMDH"/>
</dbReference>